<evidence type="ECO:0000313" key="2">
    <source>
        <dbReference type="Proteomes" id="UP000289856"/>
    </source>
</evidence>
<gene>
    <name evidence="1" type="ORF">KCTCHS21_37230</name>
</gene>
<reference evidence="1 2" key="1">
    <citation type="submission" date="2019-01" db="EMBL/GenBank/DDBJ databases">
        <title>Complete genome sequence of Cohnella hallensis HS21 isolated from Korean fir (Abies koreana) rhizospheric soil.</title>
        <authorList>
            <person name="Jiang L."/>
            <person name="Kang S.W."/>
            <person name="Kim S."/>
            <person name="Jung J."/>
            <person name="Kim C.Y."/>
            <person name="Kim D.H."/>
            <person name="Kim S.W."/>
            <person name="Lee J."/>
        </authorList>
    </citation>
    <scope>NUCLEOTIDE SEQUENCE [LARGE SCALE GENOMIC DNA]</scope>
    <source>
        <strain evidence="1 2">HS21</strain>
    </source>
</reference>
<name>A0A3T1D8C5_9BACL</name>
<dbReference type="AlphaFoldDB" id="A0A3T1D8C5"/>
<dbReference type="KEGG" id="cohn:KCTCHS21_37230"/>
<evidence type="ECO:0008006" key="3">
    <source>
        <dbReference type="Google" id="ProtNLM"/>
    </source>
</evidence>
<evidence type="ECO:0000313" key="1">
    <source>
        <dbReference type="EMBL" id="BBI34324.1"/>
    </source>
</evidence>
<dbReference type="OrthoDB" id="9772442at2"/>
<keyword evidence="2" id="KW-1185">Reference proteome</keyword>
<dbReference type="EMBL" id="AP019400">
    <property type="protein sequence ID" value="BBI34324.1"/>
    <property type="molecule type" value="Genomic_DNA"/>
</dbReference>
<protein>
    <recommendedName>
        <fullName evidence="3">Lipoprotein</fullName>
    </recommendedName>
</protein>
<accession>A0A3T1D8C5</accession>
<dbReference type="PROSITE" id="PS51257">
    <property type="entry name" value="PROKAR_LIPOPROTEIN"/>
    <property type="match status" value="1"/>
</dbReference>
<dbReference type="RefSeq" id="WP_130611456.1">
    <property type="nucleotide sequence ID" value="NZ_AP019400.1"/>
</dbReference>
<dbReference type="Proteomes" id="UP000289856">
    <property type="component" value="Chromosome"/>
</dbReference>
<proteinExistence type="predicted"/>
<sequence>MGNSLNKQEILITNAGKIARVLFFVLLFLGIVSCSNQSPSVEALKDEDFSFKYYSVEINDNVNVDWIRLLLGSGENFEDNHNGFISGDSNSRRWQVEYPNSEDIKLRLVYLTNIKETYLVFADLYTLETHRGIKAGDSYESVINKYGEPHSRSKPYEGVEALRYTYGDKFIDFVINNESKDVKYISIDYNSYRADKEQKFDGE</sequence>
<organism evidence="1 2">
    <name type="scientific">Cohnella abietis</name>
    <dbReference type="NCBI Taxonomy" id="2507935"/>
    <lineage>
        <taxon>Bacteria</taxon>
        <taxon>Bacillati</taxon>
        <taxon>Bacillota</taxon>
        <taxon>Bacilli</taxon>
        <taxon>Bacillales</taxon>
        <taxon>Paenibacillaceae</taxon>
        <taxon>Cohnella</taxon>
    </lineage>
</organism>